<evidence type="ECO:0000259" key="3">
    <source>
        <dbReference type="Pfam" id="PF11954"/>
    </source>
</evidence>
<dbReference type="InterPro" id="IPR021860">
    <property type="entry name" value="Peptidase_S12_Pab87-rel_C"/>
</dbReference>
<dbReference type="Gene3D" id="3.40.710.10">
    <property type="entry name" value="DD-peptidase/beta-lactamase superfamily"/>
    <property type="match status" value="1"/>
</dbReference>
<dbReference type="SUPFAM" id="SSF56601">
    <property type="entry name" value="beta-lactamase/transpeptidase-like"/>
    <property type="match status" value="1"/>
</dbReference>
<proteinExistence type="inferred from homology"/>
<feature type="domain" description="Beta-lactamase-related" evidence="2">
    <location>
        <begin position="24"/>
        <end position="334"/>
    </location>
</feature>
<evidence type="ECO:0000313" key="4">
    <source>
        <dbReference type="EMBL" id="KAF2160092.1"/>
    </source>
</evidence>
<dbReference type="PANTHER" id="PTHR46825">
    <property type="entry name" value="D-ALANYL-D-ALANINE-CARBOXYPEPTIDASE/ENDOPEPTIDASE AMPH"/>
    <property type="match status" value="1"/>
</dbReference>
<dbReference type="GeneID" id="54562716"/>
<dbReference type="Pfam" id="PF11954">
    <property type="entry name" value="DUF3471"/>
    <property type="match status" value="1"/>
</dbReference>
<dbReference type="Proteomes" id="UP000799537">
    <property type="component" value="Unassembled WGS sequence"/>
</dbReference>
<dbReference type="Gene3D" id="2.40.128.600">
    <property type="match status" value="1"/>
</dbReference>
<protein>
    <recommendedName>
        <fullName evidence="6">Beta-lactamase-related domain-containing protein</fullName>
    </recommendedName>
</protein>
<evidence type="ECO:0000256" key="1">
    <source>
        <dbReference type="ARBA" id="ARBA00038215"/>
    </source>
</evidence>
<evidence type="ECO:0008006" key="6">
    <source>
        <dbReference type="Google" id="ProtNLM"/>
    </source>
</evidence>
<sequence>MPSTRTSPFTDHFGFLVHETIKKWKVPGLAFSVIHEDQEFSKAYGLANIEKNESIDVDKTVFNVGSTTKAQLCAAWAIYINSESNTMKLKKDQVGWKTPLAQIIPADFILPDPIHAQQVTLEDVLCHKSGMVSHDLAYGWGQTRTPRDVTRNLRNLALKSLVRSEWSYCNIGYGVATHALEVLTGKALTEYLREELWVPLGMKSTFGGIQDLDDKNEAERLAKGYTWSRLPVDEDWEQGGFELSQPQDISPVSGAGYINSTTSSYLVVQSQWSPPFTTPFEGGHVQYALGWFVGVLHGFKVLYHTGGSIGYGAMVMLVPECRWAAVMLGNEFNTGLRVASLVFELFEVSLGIPEHEHKAFMKTDEAVAARERLGFSSRETRLEALFPDAPSRTSIPPALPLASYAGAYFNPGYGPLTLTVSEGEDIIRCEITDRTWPVSIKIQHVNAEHWFFEQTNGNREIWKAESKIGVNGEVERFGVAIDGTSADHLVWFDRLR</sequence>
<dbReference type="PANTHER" id="PTHR46825:SF9">
    <property type="entry name" value="BETA-LACTAMASE-RELATED DOMAIN-CONTAINING PROTEIN"/>
    <property type="match status" value="1"/>
</dbReference>
<comment type="similarity">
    <text evidence="1">Belongs to the peptidase S12 family.</text>
</comment>
<accession>A0A6A6C2K7</accession>
<dbReference type="Pfam" id="PF00144">
    <property type="entry name" value="Beta-lactamase"/>
    <property type="match status" value="1"/>
</dbReference>
<dbReference type="EMBL" id="ML993629">
    <property type="protein sequence ID" value="KAF2160092.1"/>
    <property type="molecule type" value="Genomic_DNA"/>
</dbReference>
<dbReference type="AlphaFoldDB" id="A0A6A6C2K7"/>
<dbReference type="InterPro" id="IPR050491">
    <property type="entry name" value="AmpC-like"/>
</dbReference>
<dbReference type="InterPro" id="IPR012338">
    <property type="entry name" value="Beta-lactam/transpept-like"/>
</dbReference>
<dbReference type="OrthoDB" id="552049at2759"/>
<reference evidence="4" key="1">
    <citation type="journal article" date="2020" name="Stud. Mycol.">
        <title>101 Dothideomycetes genomes: a test case for predicting lifestyles and emergence of pathogens.</title>
        <authorList>
            <person name="Haridas S."/>
            <person name="Albert R."/>
            <person name="Binder M."/>
            <person name="Bloem J."/>
            <person name="Labutti K."/>
            <person name="Salamov A."/>
            <person name="Andreopoulos B."/>
            <person name="Baker S."/>
            <person name="Barry K."/>
            <person name="Bills G."/>
            <person name="Bluhm B."/>
            <person name="Cannon C."/>
            <person name="Castanera R."/>
            <person name="Culley D."/>
            <person name="Daum C."/>
            <person name="Ezra D."/>
            <person name="Gonzalez J."/>
            <person name="Henrissat B."/>
            <person name="Kuo A."/>
            <person name="Liang C."/>
            <person name="Lipzen A."/>
            <person name="Lutzoni F."/>
            <person name="Magnuson J."/>
            <person name="Mondo S."/>
            <person name="Nolan M."/>
            <person name="Ohm R."/>
            <person name="Pangilinan J."/>
            <person name="Park H.-J."/>
            <person name="Ramirez L."/>
            <person name="Alfaro M."/>
            <person name="Sun H."/>
            <person name="Tritt A."/>
            <person name="Yoshinaga Y."/>
            <person name="Zwiers L.-H."/>
            <person name="Turgeon B."/>
            <person name="Goodwin S."/>
            <person name="Spatafora J."/>
            <person name="Crous P."/>
            <person name="Grigoriev I."/>
        </authorList>
    </citation>
    <scope>NUCLEOTIDE SEQUENCE</scope>
    <source>
        <strain evidence="4">ATCC 36951</strain>
    </source>
</reference>
<name>A0A6A6C2K7_ZASCE</name>
<dbReference type="RefSeq" id="XP_033660981.1">
    <property type="nucleotide sequence ID" value="XM_033809444.1"/>
</dbReference>
<dbReference type="InterPro" id="IPR001466">
    <property type="entry name" value="Beta-lactam-related"/>
</dbReference>
<gene>
    <name evidence="4" type="ORF">M409DRAFT_29390</name>
</gene>
<evidence type="ECO:0000259" key="2">
    <source>
        <dbReference type="Pfam" id="PF00144"/>
    </source>
</evidence>
<organism evidence="4 5">
    <name type="scientific">Zasmidium cellare ATCC 36951</name>
    <dbReference type="NCBI Taxonomy" id="1080233"/>
    <lineage>
        <taxon>Eukaryota</taxon>
        <taxon>Fungi</taxon>
        <taxon>Dikarya</taxon>
        <taxon>Ascomycota</taxon>
        <taxon>Pezizomycotina</taxon>
        <taxon>Dothideomycetes</taxon>
        <taxon>Dothideomycetidae</taxon>
        <taxon>Mycosphaerellales</taxon>
        <taxon>Mycosphaerellaceae</taxon>
        <taxon>Zasmidium</taxon>
    </lineage>
</organism>
<feature type="domain" description="Peptidase S12 Pab87-related C-terminal" evidence="3">
    <location>
        <begin position="394"/>
        <end position="493"/>
    </location>
</feature>
<keyword evidence="5" id="KW-1185">Reference proteome</keyword>
<evidence type="ECO:0000313" key="5">
    <source>
        <dbReference type="Proteomes" id="UP000799537"/>
    </source>
</evidence>